<feature type="chain" id="PRO_5032399054" evidence="1">
    <location>
        <begin position="31"/>
        <end position="106"/>
    </location>
</feature>
<feature type="signal peptide" evidence="1">
    <location>
        <begin position="1"/>
        <end position="30"/>
    </location>
</feature>
<dbReference type="InterPro" id="IPR036909">
    <property type="entry name" value="Cyt_c-like_dom_sf"/>
</dbReference>
<gene>
    <name evidence="2" type="ORF">HU137_00200</name>
</gene>
<dbReference type="RefSeq" id="WP_182041798.1">
    <property type="nucleotide sequence ID" value="NZ_JACDZE010000001.1"/>
</dbReference>
<organism evidence="2 3">
    <name type="scientific">Moheibacter lacus</name>
    <dbReference type="NCBI Taxonomy" id="2745851"/>
    <lineage>
        <taxon>Bacteria</taxon>
        <taxon>Pseudomonadati</taxon>
        <taxon>Bacteroidota</taxon>
        <taxon>Flavobacteriia</taxon>
        <taxon>Flavobacteriales</taxon>
        <taxon>Weeksellaceae</taxon>
        <taxon>Moheibacter</taxon>
    </lineage>
</organism>
<evidence type="ECO:0000313" key="2">
    <source>
        <dbReference type="EMBL" id="MBA5628184.1"/>
    </source>
</evidence>
<reference evidence="2 3" key="1">
    <citation type="submission" date="2020-07" db="EMBL/GenBank/DDBJ databases">
        <title>Moheibacter lacus sp. nov., a member of the family Flavobacteriaceae isolated from freshwater lake sediment.</title>
        <authorList>
            <person name="Liu Y."/>
        </authorList>
    </citation>
    <scope>NUCLEOTIDE SEQUENCE [LARGE SCALE GENOMIC DNA]</scope>
    <source>
        <strain evidence="2 3">BDHS18</strain>
    </source>
</reference>
<dbReference type="Proteomes" id="UP000552241">
    <property type="component" value="Unassembled WGS sequence"/>
</dbReference>
<dbReference type="Gene3D" id="1.10.760.10">
    <property type="entry name" value="Cytochrome c-like domain"/>
    <property type="match status" value="1"/>
</dbReference>
<name>A0A838ZIK1_9FLAO</name>
<dbReference type="SUPFAM" id="SSF46626">
    <property type="entry name" value="Cytochrome c"/>
    <property type="match status" value="1"/>
</dbReference>
<keyword evidence="1" id="KW-0732">Signal</keyword>
<dbReference type="EMBL" id="JACDZE010000001">
    <property type="protein sequence ID" value="MBA5628184.1"/>
    <property type="molecule type" value="Genomic_DNA"/>
</dbReference>
<keyword evidence="3" id="KW-1185">Reference proteome</keyword>
<evidence type="ECO:0000256" key="1">
    <source>
        <dbReference type="SAM" id="SignalP"/>
    </source>
</evidence>
<evidence type="ECO:0000313" key="3">
    <source>
        <dbReference type="Proteomes" id="UP000552241"/>
    </source>
</evidence>
<dbReference type="AlphaFoldDB" id="A0A838ZIK1"/>
<dbReference type="GO" id="GO:0009055">
    <property type="term" value="F:electron transfer activity"/>
    <property type="evidence" value="ECO:0007669"/>
    <property type="project" value="InterPro"/>
</dbReference>
<accession>A0A838ZIK1</accession>
<protein>
    <submittedName>
        <fullName evidence="2">Cytochrome c</fullName>
    </submittedName>
</protein>
<dbReference type="GO" id="GO:0020037">
    <property type="term" value="F:heme binding"/>
    <property type="evidence" value="ECO:0007669"/>
    <property type="project" value="InterPro"/>
</dbReference>
<comment type="caution">
    <text evidence="2">The sequence shown here is derived from an EMBL/GenBank/DDBJ whole genome shotgun (WGS) entry which is preliminary data.</text>
</comment>
<sequence>MKTIFQTFGFVIASLFVVTCATKAVTVASAETAPTKEFVKANFTEDQLAQGKTHFENNCAQCHKLFDPNSRNAEKWNNVLKRMLPKTDLRYEDGRLVQAYLVANSE</sequence>
<proteinExistence type="predicted"/>